<keyword evidence="14" id="KW-0175">Coiled coil</keyword>
<reference evidence="17 18" key="1">
    <citation type="submission" date="2018-05" db="EMBL/GenBank/DDBJ databases">
        <title>Leucothrix arctica sp. nov., isolated from Arctic seawater.</title>
        <authorList>
            <person name="Choi A."/>
            <person name="Baek K."/>
        </authorList>
    </citation>
    <scope>NUCLEOTIDE SEQUENCE [LARGE SCALE GENOMIC DNA]</scope>
    <source>
        <strain evidence="17 18">JCM 18388</strain>
    </source>
</reference>
<dbReference type="PANTHER" id="PTHR42716:SF2">
    <property type="entry name" value="L-ASPARTATE OXIDASE, CHLOROPLASTIC"/>
    <property type="match status" value="1"/>
</dbReference>
<dbReference type="RefSeq" id="WP_109836817.1">
    <property type="nucleotide sequence ID" value="NZ_QGKM01000013.1"/>
</dbReference>
<dbReference type="Proteomes" id="UP000245539">
    <property type="component" value="Unassembled WGS sequence"/>
</dbReference>
<dbReference type="AlphaFoldDB" id="A0A317CKM8"/>
<sequence>MQHDVLIIGSGAAGLSLALSLPSETKVAILSKETLTEGSTYYAQGGISAVVDASDSVDSHVSDTLIAGAGLCDEKVVEHVVSNGGEAIQWLLDNGVPFTRNSGTPDSTLAKDLHLTREGGHSNRRVAHADDASGKAIETTLLSQVQNQDNIELFEHHIAIDLITTRRLGKTRENRCLGAYVLNRKKKKVHTFSARFTVLATGGASKVYLYTSNPDGASGDGIAMAWRAGCRIANMEFMQFHPTCLYHPHAKSNLITEAVRGEGGRLLLPDGTRFMQNYDERGELAPRDIVARTIDHEMKRLGIDSVFLDISHKPKDFILKHFPNVYGTCESFGYDMSKEPVPVVPAAHYTCGGVMVDNDGHTDVHRLYAIGETSFTGLHGANRLASNSLLECIVYGKSCAEDIIRDLENFHPEVDIPKWDDSRVTDSDERVVINHNWDEVRRFMWDYVGIVRTSKRLARARNRIELLLKEIDEYYVNFHITADLIELRNLAEVARLIIRSAQSRQESRGLHYTLDFPDSNPELEQINSILDPIRRSF</sequence>
<dbReference type="InterPro" id="IPR015939">
    <property type="entry name" value="Fum_Rdtase/Succ_DH_flav-like_C"/>
</dbReference>
<dbReference type="EC" id="1.4.3.16" evidence="4 11"/>
<evidence type="ECO:0000256" key="2">
    <source>
        <dbReference type="ARBA" id="ARBA00004950"/>
    </source>
</evidence>
<feature type="coiled-coil region" evidence="14">
    <location>
        <begin position="450"/>
        <end position="477"/>
    </location>
</feature>
<keyword evidence="8 13" id="KW-0274">FAD</keyword>
<dbReference type="FunFam" id="1.20.58.100:FF:000002">
    <property type="entry name" value="L-aspartate oxidase"/>
    <property type="match status" value="1"/>
</dbReference>
<feature type="domain" description="Fumarate reductase/succinate dehydrogenase flavoprotein-like C-terminal" evidence="16">
    <location>
        <begin position="439"/>
        <end position="520"/>
    </location>
</feature>
<accession>A0A317CKM8</accession>
<evidence type="ECO:0000313" key="18">
    <source>
        <dbReference type="Proteomes" id="UP000245539"/>
    </source>
</evidence>
<evidence type="ECO:0000313" key="17">
    <source>
        <dbReference type="EMBL" id="PWQ99056.1"/>
    </source>
</evidence>
<comment type="cofactor">
    <cofactor evidence="1 13">
        <name>FAD</name>
        <dbReference type="ChEBI" id="CHEBI:57692"/>
    </cofactor>
</comment>
<dbReference type="OrthoDB" id="9806724at2"/>
<comment type="function">
    <text evidence="13">Catalyzes the oxidation of L-aspartate to iminoaspartate.</text>
</comment>
<feature type="domain" description="FAD-dependent oxidoreductase 2 FAD-binding" evidence="15">
    <location>
        <begin position="4"/>
        <end position="389"/>
    </location>
</feature>
<evidence type="ECO:0000256" key="14">
    <source>
        <dbReference type="SAM" id="Coils"/>
    </source>
</evidence>
<dbReference type="PRINTS" id="PR00368">
    <property type="entry name" value="FADPNR"/>
</dbReference>
<dbReference type="FunFam" id="3.90.700.10:FF:000002">
    <property type="entry name" value="L-aspartate oxidase"/>
    <property type="match status" value="1"/>
</dbReference>
<dbReference type="EMBL" id="QGKM01000013">
    <property type="protein sequence ID" value="PWQ99056.1"/>
    <property type="molecule type" value="Genomic_DNA"/>
</dbReference>
<evidence type="ECO:0000256" key="10">
    <source>
        <dbReference type="ARBA" id="ARBA00048305"/>
    </source>
</evidence>
<evidence type="ECO:0000256" key="11">
    <source>
        <dbReference type="NCBIfam" id="TIGR00551"/>
    </source>
</evidence>
<dbReference type="Pfam" id="PF00890">
    <property type="entry name" value="FAD_binding_2"/>
    <property type="match status" value="1"/>
</dbReference>
<evidence type="ECO:0000259" key="15">
    <source>
        <dbReference type="Pfam" id="PF00890"/>
    </source>
</evidence>
<dbReference type="NCBIfam" id="NF006567">
    <property type="entry name" value="PRK09077.1"/>
    <property type="match status" value="1"/>
</dbReference>
<evidence type="ECO:0000256" key="13">
    <source>
        <dbReference type="RuleBase" id="RU362049"/>
    </source>
</evidence>
<dbReference type="GO" id="GO:0034628">
    <property type="term" value="P:'de novo' NAD+ biosynthetic process from L-aspartate"/>
    <property type="evidence" value="ECO:0007669"/>
    <property type="project" value="TreeGrafter"/>
</dbReference>
<evidence type="ECO:0000256" key="9">
    <source>
        <dbReference type="ARBA" id="ARBA00023002"/>
    </source>
</evidence>
<evidence type="ECO:0000256" key="12">
    <source>
        <dbReference type="PIRSR" id="PIRSR000171-1"/>
    </source>
</evidence>
<organism evidence="17 18">
    <name type="scientific">Leucothrix pacifica</name>
    <dbReference type="NCBI Taxonomy" id="1247513"/>
    <lineage>
        <taxon>Bacteria</taxon>
        <taxon>Pseudomonadati</taxon>
        <taxon>Pseudomonadota</taxon>
        <taxon>Gammaproteobacteria</taxon>
        <taxon>Thiotrichales</taxon>
        <taxon>Thiotrichaceae</taxon>
        <taxon>Leucothrix</taxon>
    </lineage>
</organism>
<evidence type="ECO:0000259" key="16">
    <source>
        <dbReference type="Pfam" id="PF02910"/>
    </source>
</evidence>
<evidence type="ECO:0000256" key="4">
    <source>
        <dbReference type="ARBA" id="ARBA00012173"/>
    </source>
</evidence>
<dbReference type="SUPFAM" id="SSF56425">
    <property type="entry name" value="Succinate dehydrogenase/fumarate reductase flavoprotein, catalytic domain"/>
    <property type="match status" value="1"/>
</dbReference>
<proteinExistence type="inferred from homology"/>
<comment type="catalytic activity">
    <reaction evidence="10">
        <text>L-aspartate + O2 = iminosuccinate + H2O2</text>
        <dbReference type="Rhea" id="RHEA:25876"/>
        <dbReference type="ChEBI" id="CHEBI:15379"/>
        <dbReference type="ChEBI" id="CHEBI:16240"/>
        <dbReference type="ChEBI" id="CHEBI:29991"/>
        <dbReference type="ChEBI" id="CHEBI:77875"/>
        <dbReference type="EC" id="1.4.3.16"/>
    </reaction>
    <physiologicalReaction direction="left-to-right" evidence="10">
        <dbReference type="Rhea" id="RHEA:25877"/>
    </physiologicalReaction>
</comment>
<gene>
    <name evidence="17" type="ORF">DKW60_06315</name>
</gene>
<comment type="similarity">
    <text evidence="3 13">Belongs to the FAD-dependent oxidoreductase 2 family. NadB subfamily.</text>
</comment>
<name>A0A317CKM8_9GAMM</name>
<evidence type="ECO:0000256" key="8">
    <source>
        <dbReference type="ARBA" id="ARBA00022827"/>
    </source>
</evidence>
<protein>
    <recommendedName>
        <fullName evidence="5 11">L-aspartate oxidase</fullName>
        <ecNumber evidence="4 11">1.4.3.16</ecNumber>
    </recommendedName>
</protein>
<keyword evidence="7 13" id="KW-0662">Pyridine nucleotide biosynthesis</keyword>
<dbReference type="InterPro" id="IPR036188">
    <property type="entry name" value="FAD/NAD-bd_sf"/>
</dbReference>
<dbReference type="NCBIfam" id="TIGR00551">
    <property type="entry name" value="nadB"/>
    <property type="match status" value="1"/>
</dbReference>
<feature type="active site" description="Proton acceptor" evidence="12">
    <location>
        <position position="287"/>
    </location>
</feature>
<keyword evidence="9 13" id="KW-0560">Oxidoreductase</keyword>
<dbReference type="InterPro" id="IPR003953">
    <property type="entry name" value="FAD-dep_OxRdtase_2_FAD-bd"/>
</dbReference>
<evidence type="ECO:0000256" key="3">
    <source>
        <dbReference type="ARBA" id="ARBA00008562"/>
    </source>
</evidence>
<dbReference type="SUPFAM" id="SSF46977">
    <property type="entry name" value="Succinate dehydrogenase/fumarate reductase flavoprotein C-terminal domain"/>
    <property type="match status" value="1"/>
</dbReference>
<dbReference type="Gene3D" id="3.50.50.60">
    <property type="entry name" value="FAD/NAD(P)-binding domain"/>
    <property type="match status" value="1"/>
</dbReference>
<dbReference type="InterPro" id="IPR037099">
    <property type="entry name" value="Fum_R/Succ_DH_flav-like_C_sf"/>
</dbReference>
<dbReference type="Pfam" id="PF02910">
    <property type="entry name" value="Succ_DH_flav_C"/>
    <property type="match status" value="1"/>
</dbReference>
<keyword evidence="6 13" id="KW-0285">Flavoprotein</keyword>
<dbReference type="Gene3D" id="3.90.700.10">
    <property type="entry name" value="Succinate dehydrogenase/fumarate reductase flavoprotein, catalytic domain"/>
    <property type="match status" value="1"/>
</dbReference>
<dbReference type="InterPro" id="IPR027477">
    <property type="entry name" value="Succ_DH/fumarate_Rdtase_cat_sf"/>
</dbReference>
<evidence type="ECO:0000256" key="5">
    <source>
        <dbReference type="ARBA" id="ARBA00021901"/>
    </source>
</evidence>
<dbReference type="UniPathway" id="UPA00253">
    <property type="reaction ID" value="UER00326"/>
</dbReference>
<comment type="pathway">
    <text evidence="2 13">Cofactor biosynthesis; NAD(+) biosynthesis; iminoaspartate from L-aspartate (oxidase route): step 1/1.</text>
</comment>
<dbReference type="PANTHER" id="PTHR42716">
    <property type="entry name" value="L-ASPARTATE OXIDASE"/>
    <property type="match status" value="1"/>
</dbReference>
<dbReference type="GO" id="GO:0005737">
    <property type="term" value="C:cytoplasm"/>
    <property type="evidence" value="ECO:0007669"/>
    <property type="project" value="UniProtKB-SubCell"/>
</dbReference>
<evidence type="ECO:0000256" key="7">
    <source>
        <dbReference type="ARBA" id="ARBA00022642"/>
    </source>
</evidence>
<comment type="caution">
    <text evidence="17">The sequence shown here is derived from an EMBL/GenBank/DDBJ whole genome shotgun (WGS) entry which is preliminary data.</text>
</comment>
<evidence type="ECO:0000256" key="6">
    <source>
        <dbReference type="ARBA" id="ARBA00022630"/>
    </source>
</evidence>
<dbReference type="Gene3D" id="1.20.58.100">
    <property type="entry name" value="Fumarate reductase/succinate dehydrogenase flavoprotein-like, C-terminal domain"/>
    <property type="match status" value="1"/>
</dbReference>
<dbReference type="InterPro" id="IPR005288">
    <property type="entry name" value="NadB"/>
</dbReference>
<comment type="subcellular location">
    <subcellularLocation>
        <location evidence="13">Cytoplasm</location>
    </subcellularLocation>
</comment>
<dbReference type="GO" id="GO:0008734">
    <property type="term" value="F:L-aspartate oxidase activity"/>
    <property type="evidence" value="ECO:0007669"/>
    <property type="project" value="UniProtKB-UniRule"/>
</dbReference>
<evidence type="ECO:0000256" key="1">
    <source>
        <dbReference type="ARBA" id="ARBA00001974"/>
    </source>
</evidence>
<dbReference type="PIRSF" id="PIRSF000171">
    <property type="entry name" value="SDHA_APRA_LASPO"/>
    <property type="match status" value="1"/>
</dbReference>
<dbReference type="SUPFAM" id="SSF51905">
    <property type="entry name" value="FAD/NAD(P)-binding domain"/>
    <property type="match status" value="1"/>
</dbReference>
<keyword evidence="18" id="KW-1185">Reference proteome</keyword>